<dbReference type="PROSITE" id="PS00608">
    <property type="entry name" value="GLYCOSYL_HYDROL_F2_2"/>
    <property type="match status" value="1"/>
</dbReference>
<dbReference type="InterPro" id="IPR004199">
    <property type="entry name" value="B-gal_small/dom_5"/>
</dbReference>
<dbReference type="PRINTS" id="PR00132">
    <property type="entry name" value="GLHYDRLASE2"/>
</dbReference>
<dbReference type="GO" id="GO:0030246">
    <property type="term" value="F:carbohydrate binding"/>
    <property type="evidence" value="ECO:0007669"/>
    <property type="project" value="InterPro"/>
</dbReference>
<accession>A0A4Y4B0H4</accession>
<dbReference type="PANTHER" id="PTHR46323">
    <property type="entry name" value="BETA-GALACTOSIDASE"/>
    <property type="match status" value="1"/>
</dbReference>
<keyword evidence="7" id="KW-0106">Calcium</keyword>
<dbReference type="InterPro" id="IPR006103">
    <property type="entry name" value="Glyco_hydro_2_cat"/>
</dbReference>
<dbReference type="PROSITE" id="PS00719">
    <property type="entry name" value="GLYCOSYL_HYDROL_F2_1"/>
    <property type="match status" value="1"/>
</dbReference>
<organism evidence="12 13">
    <name type="scientific">Flavobacterium flevense</name>
    <dbReference type="NCBI Taxonomy" id="983"/>
    <lineage>
        <taxon>Bacteria</taxon>
        <taxon>Pseudomonadati</taxon>
        <taxon>Bacteroidota</taxon>
        <taxon>Flavobacteriia</taxon>
        <taxon>Flavobacteriales</taxon>
        <taxon>Flavobacteriaceae</taxon>
        <taxon>Flavobacterium</taxon>
    </lineage>
</organism>
<name>A0A4Y4B0H4_9FLAO</name>
<evidence type="ECO:0000313" key="12">
    <source>
        <dbReference type="EMBL" id="GEC72770.1"/>
    </source>
</evidence>
<dbReference type="SUPFAM" id="SSF49303">
    <property type="entry name" value="beta-Galactosidase/glucuronidase domain"/>
    <property type="match status" value="2"/>
</dbReference>
<dbReference type="AlphaFoldDB" id="A0A4Y4B0H4"/>
<keyword evidence="6 10" id="KW-0378">Hydrolase</keyword>
<comment type="catalytic activity">
    <reaction evidence="1 10">
        <text>Hydrolysis of terminal non-reducing beta-D-galactose residues in beta-D-galactosides.</text>
        <dbReference type="EC" id="3.2.1.23"/>
    </reaction>
</comment>
<dbReference type="GO" id="GO:0004565">
    <property type="term" value="F:beta-galactosidase activity"/>
    <property type="evidence" value="ECO:0007669"/>
    <property type="project" value="UniProtKB-EC"/>
</dbReference>
<evidence type="ECO:0000256" key="4">
    <source>
        <dbReference type="ARBA" id="ARBA00011245"/>
    </source>
</evidence>
<dbReference type="InterPro" id="IPR011013">
    <property type="entry name" value="Gal_mutarotase_sf_dom"/>
</dbReference>
<dbReference type="InterPro" id="IPR013783">
    <property type="entry name" value="Ig-like_fold"/>
</dbReference>
<dbReference type="Pfam" id="PF02929">
    <property type="entry name" value="Bgal_small_N"/>
    <property type="match status" value="1"/>
</dbReference>
<keyword evidence="8 10" id="KW-0326">Glycosidase</keyword>
<dbReference type="RefSeq" id="WP_073247203.1">
    <property type="nucleotide sequence ID" value="NZ_BJNP01000025.1"/>
</dbReference>
<dbReference type="Gene3D" id="3.20.20.80">
    <property type="entry name" value="Glycosidases"/>
    <property type="match status" value="1"/>
</dbReference>
<dbReference type="EC" id="3.2.1.23" evidence="5 10"/>
<dbReference type="InterPro" id="IPR023230">
    <property type="entry name" value="Glyco_hydro_2_CS"/>
</dbReference>
<comment type="subunit">
    <text evidence="4">Monomer.</text>
</comment>
<dbReference type="Gene3D" id="2.70.98.10">
    <property type="match status" value="1"/>
</dbReference>
<comment type="caution">
    <text evidence="12">The sequence shown here is derived from an EMBL/GenBank/DDBJ whole genome shotgun (WGS) entry which is preliminary data.</text>
</comment>
<dbReference type="SMART" id="SM01038">
    <property type="entry name" value="Bgal_small_N"/>
    <property type="match status" value="1"/>
</dbReference>
<evidence type="ECO:0000259" key="11">
    <source>
        <dbReference type="SMART" id="SM01038"/>
    </source>
</evidence>
<dbReference type="SUPFAM" id="SSF49785">
    <property type="entry name" value="Galactose-binding domain-like"/>
    <property type="match status" value="1"/>
</dbReference>
<feature type="domain" description="Beta galactosidase small chain/" evidence="11">
    <location>
        <begin position="780"/>
        <end position="1053"/>
    </location>
</feature>
<evidence type="ECO:0000256" key="2">
    <source>
        <dbReference type="ARBA" id="ARBA00001913"/>
    </source>
</evidence>
<dbReference type="InterPro" id="IPR036156">
    <property type="entry name" value="Beta-gal/glucu_dom_sf"/>
</dbReference>
<comment type="cofactor">
    <cofactor evidence="2">
        <name>Ca(2+)</name>
        <dbReference type="ChEBI" id="CHEBI:29108"/>
    </cofactor>
</comment>
<dbReference type="EMBL" id="BJNP01000025">
    <property type="protein sequence ID" value="GEC72770.1"/>
    <property type="molecule type" value="Genomic_DNA"/>
</dbReference>
<dbReference type="Pfam" id="PF02836">
    <property type="entry name" value="Glyco_hydro_2_C"/>
    <property type="match status" value="1"/>
</dbReference>
<evidence type="ECO:0000256" key="8">
    <source>
        <dbReference type="ARBA" id="ARBA00023295"/>
    </source>
</evidence>
<dbReference type="STRING" id="983.SAMN05443543_11522"/>
<dbReference type="Gene3D" id="2.60.40.10">
    <property type="entry name" value="Immunoglobulins"/>
    <property type="match status" value="2"/>
</dbReference>
<sequence length="1069" mass="122266">MKTTGIFIITFLLAIQGFSQVHKNSTDEVRPWEDPQVSGINRLPARATSFSFPTQTSALENKKETSKRYKLLNGNWKFYWSPTPEGIPNNFQETNFNDSNWKTIPVPSNWELLGYGTALYTSAGYTWNPIEPPFTPKDDNPTGAYRTSFEIPDNWKNMQITLTFGGVSSAYYVWINGKMLGFSEDSALPTHFDITPFLKKGKNDLAVKVYRWSDGSYLEDQDHWRLSGIQRNVYLTAAPKVQLYDFFVQTDLDKNYKDAFLKVRPKMKVFDGASLEGYTLGMQLYDQNNTNLLSDSPRIEAKKIYEEKYPQRGENDFAMMQATIKNPKKWNAEQPNLYTLVFDLKDEKGNIVESRSTKIGFRKVEIVNGELLVNGESILLYGVNRHDHDPVNGKIISEESMIKDILTMKRFNINAVRTSHYPNNERWLELCDEYGMYIIDEANLETHGVGGRLSNDVTWASAFLERAVRMVERDKNHPSIIFWSLGNESGSGFNHATMSHWIKNYDETRFVHYEGAQTTEGKEKIEDRILRDPEYVDMVSRMYTPIEYMVRVAKSGIENRPILWCEYAHSMGNSTGNLFEFWDAIRANKQMIGGFIWDWKDQGLVQKNKDGIEYYAYGGDMGDHNVRNSSNFCLNGIVDPATTPKPALWECKKIFQPIDIKASNIDNKEITIVNRHDFSNLSEFDINWELQEDGKNIQKGTLNPIELAPNKSTTISIPFKNPNLKTGAEYFVRIAFVLKSDLKWANKGHEIAWEQIKLNTYKPFKNSKANSNTIIVNNQTITGKDFKIIFDSQTGLLKSYNSKGIELIKNGLRPCFWRPITDNDRLGGKIDKKLAVWKKATNERKLQSFDINKTGYNKAIIIAVFSFEDTNAKMTVKYTVNGNGAILVENNFSGDQDAPMLPRLGLQLETSASFDNLTWFGKGPHENYADRHLGADVSLYNESVSNDYYAYIRPQESSNKTEVRWFSLTNASGKGLKISGVSDNLSISAWPYTTEDIDVAVHTYDLKPRDFITVNVDYKQMGVGGDDSWSQHALPHEQFRIPAKNYSYSFVIEPVTDKNDLKRTNVSNY</sequence>
<dbReference type="InterPro" id="IPR050347">
    <property type="entry name" value="Bact_Beta-galactosidase"/>
</dbReference>
<evidence type="ECO:0000256" key="7">
    <source>
        <dbReference type="ARBA" id="ARBA00022837"/>
    </source>
</evidence>
<dbReference type="InterPro" id="IPR017853">
    <property type="entry name" value="GH"/>
</dbReference>
<keyword evidence="13" id="KW-1185">Reference proteome</keyword>
<dbReference type="OrthoDB" id="9801077at2"/>
<gene>
    <name evidence="12" type="primary">lacZ_3</name>
    <name evidence="12" type="ORF">FFL01_23090</name>
</gene>
<reference evidence="12 13" key="1">
    <citation type="submission" date="2019-06" db="EMBL/GenBank/DDBJ databases">
        <title>Whole genome shotgun sequence of Flavobacterium flevense NBRC 14960.</title>
        <authorList>
            <person name="Hosoyama A."/>
            <person name="Uohara A."/>
            <person name="Ohji S."/>
            <person name="Ichikawa N."/>
        </authorList>
    </citation>
    <scope>NUCLEOTIDE SEQUENCE [LARGE SCALE GENOMIC DNA]</scope>
    <source>
        <strain evidence="12 13">NBRC 14960</strain>
    </source>
</reference>
<dbReference type="Pfam" id="PF16353">
    <property type="entry name" value="LacZ_4"/>
    <property type="match status" value="1"/>
</dbReference>
<dbReference type="InterPro" id="IPR023232">
    <property type="entry name" value="Glyco_hydro_2_AS"/>
</dbReference>
<dbReference type="GO" id="GO:0009341">
    <property type="term" value="C:beta-galactosidase complex"/>
    <property type="evidence" value="ECO:0007669"/>
    <property type="project" value="InterPro"/>
</dbReference>
<comment type="similarity">
    <text evidence="3 10">Belongs to the glycosyl hydrolase 2 family.</text>
</comment>
<evidence type="ECO:0000256" key="3">
    <source>
        <dbReference type="ARBA" id="ARBA00007401"/>
    </source>
</evidence>
<evidence type="ECO:0000256" key="5">
    <source>
        <dbReference type="ARBA" id="ARBA00012756"/>
    </source>
</evidence>
<dbReference type="SUPFAM" id="SSF74650">
    <property type="entry name" value="Galactose mutarotase-like"/>
    <property type="match status" value="1"/>
</dbReference>
<dbReference type="SUPFAM" id="SSF51445">
    <property type="entry name" value="(Trans)glycosidases"/>
    <property type="match status" value="1"/>
</dbReference>
<proteinExistence type="inferred from homology"/>
<dbReference type="Gene3D" id="2.60.120.260">
    <property type="entry name" value="Galactose-binding domain-like"/>
    <property type="match status" value="1"/>
</dbReference>
<dbReference type="PANTHER" id="PTHR46323:SF2">
    <property type="entry name" value="BETA-GALACTOSIDASE"/>
    <property type="match status" value="1"/>
</dbReference>
<dbReference type="Proteomes" id="UP000316775">
    <property type="component" value="Unassembled WGS sequence"/>
</dbReference>
<evidence type="ECO:0000256" key="10">
    <source>
        <dbReference type="RuleBase" id="RU361154"/>
    </source>
</evidence>
<evidence type="ECO:0000256" key="9">
    <source>
        <dbReference type="ARBA" id="ARBA00032230"/>
    </source>
</evidence>
<dbReference type="GO" id="GO:0005990">
    <property type="term" value="P:lactose catabolic process"/>
    <property type="evidence" value="ECO:0007669"/>
    <property type="project" value="TreeGrafter"/>
</dbReference>
<evidence type="ECO:0000256" key="1">
    <source>
        <dbReference type="ARBA" id="ARBA00001412"/>
    </source>
</evidence>
<dbReference type="InterPro" id="IPR006104">
    <property type="entry name" value="Glyco_hydro_2_N"/>
</dbReference>
<dbReference type="InterPro" id="IPR014718">
    <property type="entry name" value="GH-type_carb-bd"/>
</dbReference>
<dbReference type="Pfam" id="PF00703">
    <property type="entry name" value="Glyco_hydro_2"/>
    <property type="match status" value="1"/>
</dbReference>
<dbReference type="InterPro" id="IPR006102">
    <property type="entry name" value="Ig-like_GH2"/>
</dbReference>
<dbReference type="InterPro" id="IPR006101">
    <property type="entry name" value="Glyco_hydro_2"/>
</dbReference>
<dbReference type="Pfam" id="PF02837">
    <property type="entry name" value="Glyco_hydro_2_N"/>
    <property type="match status" value="1"/>
</dbReference>
<evidence type="ECO:0000256" key="6">
    <source>
        <dbReference type="ARBA" id="ARBA00022801"/>
    </source>
</evidence>
<dbReference type="InterPro" id="IPR032312">
    <property type="entry name" value="LacZ_4"/>
</dbReference>
<dbReference type="InterPro" id="IPR008979">
    <property type="entry name" value="Galactose-bd-like_sf"/>
</dbReference>
<protein>
    <recommendedName>
        <fullName evidence="5 10">Beta-galactosidase</fullName>
        <ecNumber evidence="5 10">3.2.1.23</ecNumber>
    </recommendedName>
    <alternativeName>
        <fullName evidence="9 10">Lactase</fullName>
    </alternativeName>
</protein>
<evidence type="ECO:0000313" key="13">
    <source>
        <dbReference type="Proteomes" id="UP000316775"/>
    </source>
</evidence>